<reference evidence="4" key="1">
    <citation type="journal article" date="2020" name="Stud. Mycol.">
        <title>101 Dothideomycetes genomes: a test case for predicting lifestyles and emergence of pathogens.</title>
        <authorList>
            <person name="Haridas S."/>
            <person name="Albert R."/>
            <person name="Binder M."/>
            <person name="Bloem J."/>
            <person name="Labutti K."/>
            <person name="Salamov A."/>
            <person name="Andreopoulos B."/>
            <person name="Baker S."/>
            <person name="Barry K."/>
            <person name="Bills G."/>
            <person name="Bluhm B."/>
            <person name="Cannon C."/>
            <person name="Castanera R."/>
            <person name="Culley D."/>
            <person name="Daum C."/>
            <person name="Ezra D."/>
            <person name="Gonzalez J."/>
            <person name="Henrissat B."/>
            <person name="Kuo A."/>
            <person name="Liang C."/>
            <person name="Lipzen A."/>
            <person name="Lutzoni F."/>
            <person name="Magnuson J."/>
            <person name="Mondo S."/>
            <person name="Nolan M."/>
            <person name="Ohm R."/>
            <person name="Pangilinan J."/>
            <person name="Park H.-J."/>
            <person name="Ramirez L."/>
            <person name="Alfaro M."/>
            <person name="Sun H."/>
            <person name="Tritt A."/>
            <person name="Yoshinaga Y."/>
            <person name="Zwiers L.-H."/>
            <person name="Turgeon B."/>
            <person name="Goodwin S."/>
            <person name="Spatafora J."/>
            <person name="Crous P."/>
            <person name="Grigoriev I."/>
        </authorList>
    </citation>
    <scope>NUCLEOTIDE SEQUENCE</scope>
    <source>
        <strain evidence="4">CBS 279.74</strain>
    </source>
</reference>
<sequence length="590" mass="66104">MEDRTFMLPKHAGYHVLPNTPLFSRLLRFASRKPARIAIDDVRSNHQRTHLELLSDVLALRETILNTLDPATIEALERRDEVYLAIVAAGGYEYTVAMLAVLALGAAAVPITPALPVEEATYFVEKSKAALVLASSRDLEKCCRLEKRIVSTSNEHFRGVAIGPYTLTPILSPTDILISSDRALEENAPGVVIFTSADLLCPHCKGTTGPPKGAVMRRSFVFDCALSVADHYRIKEDDVMLHVLPVHHATGVGINFFPFLISGSRIEFRSGGFDEAWMWERWMQGAINPRRRLTFFSGVPTIYMRMRRHYQRTLSKLPSKERAKYIAGARQFRACLCGTSALPQPLNEFWTTLMQKKIIQRYGATEFGAVFKVRLDDKKAPDGSVGELVNGVDIKLSEGEEGEVLVKSPHMFSKYLYDPEATAKAHDEDGYFRTGDIARREGNYYWIVGRASLDIIKSGGYKISALDIERELLSLPYVAEAMVVGVADEEFGQRVAALISLQEEDLTDAFLETYGNGEYILTIADLRRDLRERLAGYKIPTLLRIVEGELPKTVTGKVQKKILGQRFFPDNYQMCAEVQQWASPSMLAKL</sequence>
<dbReference type="AlphaFoldDB" id="A0A6G1K9U3"/>
<evidence type="ECO:0000259" key="2">
    <source>
        <dbReference type="Pfam" id="PF00501"/>
    </source>
</evidence>
<dbReference type="Pfam" id="PF13193">
    <property type="entry name" value="AMP-binding_C"/>
    <property type="match status" value="1"/>
</dbReference>
<dbReference type="InterPro" id="IPR000873">
    <property type="entry name" value="AMP-dep_synth/lig_dom"/>
</dbReference>
<comment type="similarity">
    <text evidence="1">Belongs to the ATP-dependent AMP-binding enzyme family.</text>
</comment>
<dbReference type="Proteomes" id="UP000799428">
    <property type="component" value="Unassembled WGS sequence"/>
</dbReference>
<evidence type="ECO:0000259" key="3">
    <source>
        <dbReference type="Pfam" id="PF13193"/>
    </source>
</evidence>
<dbReference type="PANTHER" id="PTHR43201:SF8">
    <property type="entry name" value="ACYL-COA SYNTHETASE FAMILY MEMBER 3"/>
    <property type="match status" value="1"/>
</dbReference>
<evidence type="ECO:0000256" key="1">
    <source>
        <dbReference type="ARBA" id="ARBA00006432"/>
    </source>
</evidence>
<evidence type="ECO:0000313" key="4">
    <source>
        <dbReference type="EMBL" id="KAF2709393.1"/>
    </source>
</evidence>
<protein>
    <submittedName>
        <fullName evidence="4">Acetyl-CoA synthetase-like protein</fullName>
    </submittedName>
</protein>
<accession>A0A6G1K9U3</accession>
<name>A0A6G1K9U3_9PLEO</name>
<dbReference type="InterPro" id="IPR042099">
    <property type="entry name" value="ANL_N_sf"/>
</dbReference>
<feature type="domain" description="AMP-binding enzyme C-terminal" evidence="3">
    <location>
        <begin position="468"/>
        <end position="557"/>
    </location>
</feature>
<dbReference type="InterPro" id="IPR025110">
    <property type="entry name" value="AMP-bd_C"/>
</dbReference>
<dbReference type="GO" id="GO:0031956">
    <property type="term" value="F:medium-chain fatty acid-CoA ligase activity"/>
    <property type="evidence" value="ECO:0007669"/>
    <property type="project" value="TreeGrafter"/>
</dbReference>
<dbReference type="OrthoDB" id="6614653at2759"/>
<organism evidence="4 5">
    <name type="scientific">Pleomassaria siparia CBS 279.74</name>
    <dbReference type="NCBI Taxonomy" id="1314801"/>
    <lineage>
        <taxon>Eukaryota</taxon>
        <taxon>Fungi</taxon>
        <taxon>Dikarya</taxon>
        <taxon>Ascomycota</taxon>
        <taxon>Pezizomycotina</taxon>
        <taxon>Dothideomycetes</taxon>
        <taxon>Pleosporomycetidae</taxon>
        <taxon>Pleosporales</taxon>
        <taxon>Pleomassariaceae</taxon>
        <taxon>Pleomassaria</taxon>
    </lineage>
</organism>
<dbReference type="EMBL" id="MU005770">
    <property type="protein sequence ID" value="KAF2709393.1"/>
    <property type="molecule type" value="Genomic_DNA"/>
</dbReference>
<dbReference type="Pfam" id="PF00501">
    <property type="entry name" value="AMP-binding"/>
    <property type="match status" value="1"/>
</dbReference>
<proteinExistence type="inferred from homology"/>
<dbReference type="GO" id="GO:0006631">
    <property type="term" value="P:fatty acid metabolic process"/>
    <property type="evidence" value="ECO:0007669"/>
    <property type="project" value="TreeGrafter"/>
</dbReference>
<dbReference type="Gene3D" id="3.30.300.30">
    <property type="match status" value="1"/>
</dbReference>
<dbReference type="PANTHER" id="PTHR43201">
    <property type="entry name" value="ACYL-COA SYNTHETASE"/>
    <property type="match status" value="1"/>
</dbReference>
<dbReference type="InterPro" id="IPR045851">
    <property type="entry name" value="AMP-bd_C_sf"/>
</dbReference>
<dbReference type="Gene3D" id="3.40.50.12780">
    <property type="entry name" value="N-terminal domain of ligase-like"/>
    <property type="match status" value="1"/>
</dbReference>
<dbReference type="SUPFAM" id="SSF56801">
    <property type="entry name" value="Acetyl-CoA synthetase-like"/>
    <property type="match status" value="1"/>
</dbReference>
<keyword evidence="5" id="KW-1185">Reference proteome</keyword>
<evidence type="ECO:0000313" key="5">
    <source>
        <dbReference type="Proteomes" id="UP000799428"/>
    </source>
</evidence>
<gene>
    <name evidence="4" type="ORF">K504DRAFT_406513</name>
</gene>
<feature type="domain" description="AMP-dependent synthetase/ligase" evidence="2">
    <location>
        <begin position="84"/>
        <end position="416"/>
    </location>
</feature>